<evidence type="ECO:0000313" key="3">
    <source>
        <dbReference type="Proteomes" id="UP001307889"/>
    </source>
</evidence>
<name>A0ABN7A8M5_9HEMI</name>
<feature type="region of interest" description="Disordered" evidence="1">
    <location>
        <begin position="40"/>
        <end position="61"/>
    </location>
</feature>
<sequence>MGIGRALSIGFVLNSKGPHEKSPTYTGDWVRDLGRITRRRRGSYPMRGEREETEEEASGRLKTSHFAEMKNAFYSNPLSIVGLDDVTW</sequence>
<protein>
    <submittedName>
        <fullName evidence="2">Uncharacterized protein</fullName>
    </submittedName>
</protein>
<dbReference type="EMBL" id="AP028909">
    <property type="protein sequence ID" value="BES87619.1"/>
    <property type="molecule type" value="Genomic_DNA"/>
</dbReference>
<gene>
    <name evidence="2" type="ORF">NTJ_00425</name>
</gene>
<keyword evidence="3" id="KW-1185">Reference proteome</keyword>
<accession>A0ABN7A8M5</accession>
<proteinExistence type="predicted"/>
<evidence type="ECO:0000256" key="1">
    <source>
        <dbReference type="SAM" id="MobiDB-lite"/>
    </source>
</evidence>
<reference evidence="2 3" key="1">
    <citation type="submission" date="2023-09" db="EMBL/GenBank/DDBJ databases">
        <title>Nesidiocoris tenuis whole genome shotgun sequence.</title>
        <authorList>
            <person name="Shibata T."/>
            <person name="Shimoda M."/>
            <person name="Kobayashi T."/>
            <person name="Uehara T."/>
        </authorList>
    </citation>
    <scope>NUCLEOTIDE SEQUENCE [LARGE SCALE GENOMIC DNA]</scope>
    <source>
        <strain evidence="2 3">Japan</strain>
    </source>
</reference>
<dbReference type="Proteomes" id="UP001307889">
    <property type="component" value="Chromosome 1"/>
</dbReference>
<evidence type="ECO:0000313" key="2">
    <source>
        <dbReference type="EMBL" id="BES87619.1"/>
    </source>
</evidence>
<organism evidence="2 3">
    <name type="scientific">Nesidiocoris tenuis</name>
    <dbReference type="NCBI Taxonomy" id="355587"/>
    <lineage>
        <taxon>Eukaryota</taxon>
        <taxon>Metazoa</taxon>
        <taxon>Ecdysozoa</taxon>
        <taxon>Arthropoda</taxon>
        <taxon>Hexapoda</taxon>
        <taxon>Insecta</taxon>
        <taxon>Pterygota</taxon>
        <taxon>Neoptera</taxon>
        <taxon>Paraneoptera</taxon>
        <taxon>Hemiptera</taxon>
        <taxon>Heteroptera</taxon>
        <taxon>Panheteroptera</taxon>
        <taxon>Cimicomorpha</taxon>
        <taxon>Miridae</taxon>
        <taxon>Dicyphina</taxon>
        <taxon>Nesidiocoris</taxon>
    </lineage>
</organism>